<gene>
    <name evidence="5" type="ORF">CKAH01_05972</name>
</gene>
<comment type="caution">
    <text evidence="5">The sequence shown here is derived from an EMBL/GenBank/DDBJ whole genome shotgun (WGS) entry which is preliminary data.</text>
</comment>
<dbReference type="InterPro" id="IPR002110">
    <property type="entry name" value="Ankyrin_rpt"/>
</dbReference>
<dbReference type="Pfam" id="PF06985">
    <property type="entry name" value="HET"/>
    <property type="match status" value="1"/>
</dbReference>
<feature type="repeat" description="ANK" evidence="3">
    <location>
        <begin position="316"/>
        <end position="348"/>
    </location>
</feature>
<feature type="domain" description="Heterokaryon incompatibility" evidence="4">
    <location>
        <begin position="483"/>
        <end position="634"/>
    </location>
</feature>
<feature type="repeat" description="ANK" evidence="3">
    <location>
        <begin position="93"/>
        <end position="125"/>
    </location>
</feature>
<keyword evidence="1" id="KW-0677">Repeat</keyword>
<name>A0AAD9YDN8_COLKA</name>
<reference evidence="5" key="1">
    <citation type="submission" date="2023-02" db="EMBL/GenBank/DDBJ databases">
        <title>Colletotrichum kahawae CIFC_Que2 genome sequencing and assembly.</title>
        <authorList>
            <person name="Baroncelli R."/>
        </authorList>
    </citation>
    <scope>NUCLEOTIDE SEQUENCE</scope>
    <source>
        <strain evidence="5">CIFC_Que2</strain>
    </source>
</reference>
<dbReference type="SMART" id="SM00248">
    <property type="entry name" value="ANK"/>
    <property type="match status" value="10"/>
</dbReference>
<dbReference type="Gene3D" id="1.25.40.20">
    <property type="entry name" value="Ankyrin repeat-containing domain"/>
    <property type="match status" value="3"/>
</dbReference>
<dbReference type="Pfam" id="PF12796">
    <property type="entry name" value="Ank_2"/>
    <property type="match status" value="4"/>
</dbReference>
<accession>A0AAD9YDN8</accession>
<organism evidence="5 6">
    <name type="scientific">Colletotrichum kahawae</name>
    <name type="common">Coffee berry disease fungus</name>
    <dbReference type="NCBI Taxonomy" id="34407"/>
    <lineage>
        <taxon>Eukaryota</taxon>
        <taxon>Fungi</taxon>
        <taxon>Dikarya</taxon>
        <taxon>Ascomycota</taxon>
        <taxon>Pezizomycotina</taxon>
        <taxon>Sordariomycetes</taxon>
        <taxon>Hypocreomycetidae</taxon>
        <taxon>Glomerellales</taxon>
        <taxon>Glomerellaceae</taxon>
        <taxon>Colletotrichum</taxon>
        <taxon>Colletotrichum gloeosporioides species complex</taxon>
    </lineage>
</organism>
<feature type="repeat" description="ANK" evidence="3">
    <location>
        <begin position="60"/>
        <end position="92"/>
    </location>
</feature>
<dbReference type="PROSITE" id="PS50088">
    <property type="entry name" value="ANK_REPEAT"/>
    <property type="match status" value="7"/>
</dbReference>
<evidence type="ECO:0000259" key="4">
    <source>
        <dbReference type="Pfam" id="PF06985"/>
    </source>
</evidence>
<dbReference type="SUPFAM" id="SSF48403">
    <property type="entry name" value="Ankyrin repeat"/>
    <property type="match status" value="2"/>
</dbReference>
<protein>
    <recommendedName>
        <fullName evidence="4">Heterokaryon incompatibility domain-containing protein</fullName>
    </recommendedName>
</protein>
<proteinExistence type="predicted"/>
<dbReference type="Proteomes" id="UP001281614">
    <property type="component" value="Unassembled WGS sequence"/>
</dbReference>
<sequence>MEAHSATAPVIEALMSRSFDIERKDAEGMTLLAYAAFYGHSEMISHLLAKNAKVDAETNLGFQPLHLAAQYGYIQAIQVLVEAGADINAKTHRGDTAVLIAARRDYQDVVYFLGKNGADLIAVGEYSYNALHHATKNDNKLLLDFLVSQEVPVDVKAVFGWTPLMTAARHANSGTTLFLIEHGADVNTTDDNGWRPLHVAALRGHRVIVEKLLENGADPFAETKDGHRAEFICRQAEEDPSFQRYLAPQEKSRRSDLDSERILHVLQEKTAASLNAQPEEKRKSIAILVACAGRGQVDRVAKLLDEGCDVNGRDFNGRTATSMAAENGKDSILQLLIQRGADVNLPDADMEHDADLNHLADALRTPLHIAASSGDTVVVEALLLAGSRTDIKDDDGRTAVSYAKEYSHEPVVKLFSSARYLHREIPGNLQHSGRNIKHFKPSYEYQRLKRETSIRILRLHPGKSDDVLSFDLTEADLDRKPSFEALSYEWRGKVGSIPVLCNNQQLLITPNCKAAMQTLRRESTFRNLWIDALCINQEDYSEKAKQVALMTRIYGIAEKVLMWLGSGCLNTNAAFDEMAEMAEMADLSRSLSHDEQGAMAMERASGILRKTNVLAGFRELEESQYFTRAWIFQEVVLGQSRGLIMCGKCQCSWEVFQYAMETFQEHEVEHRRSTRPWPRQIAGCIANFEQNGRLSLPEALDMMSYLSAGDPRDKIFAALGVTKLEDQGMGVSTPFPDYQVFDWAVFVDTTRYLIHDSGSMHFWYLGCRRGLKPMAKLPSWVPEFKRDDKAPLWSAHGIRTVRFASILRGQPSTRLSPDMSSLNELLASSRPSTTFSSLYVTACFVDKVVFCLEDDSDDDVYSLVLSAAKELARRGGSIYDPYTGLNAEDAPNEGRSQTARLPVGGCDSEMTHLDALLVTILAVEDEDVRKLWDIWTQEPPLGQFEEGMRYWTEREKTYLDFDLAVCKLLADTLDRGDLIYTENGRFGLATRGEAKEGLMVALLSGSTEMSLLERKEGSTWYEYVDEVF</sequence>
<dbReference type="PANTHER" id="PTHR24198">
    <property type="entry name" value="ANKYRIN REPEAT AND PROTEIN KINASE DOMAIN-CONTAINING PROTEIN"/>
    <property type="match status" value="1"/>
</dbReference>
<evidence type="ECO:0000313" key="6">
    <source>
        <dbReference type="Proteomes" id="UP001281614"/>
    </source>
</evidence>
<dbReference type="InterPro" id="IPR010730">
    <property type="entry name" value="HET"/>
</dbReference>
<feature type="repeat" description="ANK" evidence="3">
    <location>
        <begin position="192"/>
        <end position="224"/>
    </location>
</feature>
<feature type="repeat" description="ANK" evidence="3">
    <location>
        <begin position="362"/>
        <end position="394"/>
    </location>
</feature>
<dbReference type="InterPro" id="IPR036770">
    <property type="entry name" value="Ankyrin_rpt-contain_sf"/>
</dbReference>
<feature type="repeat" description="ANK" evidence="3">
    <location>
        <begin position="159"/>
        <end position="191"/>
    </location>
</feature>
<dbReference type="PROSITE" id="PS50297">
    <property type="entry name" value="ANK_REP_REGION"/>
    <property type="match status" value="6"/>
</dbReference>
<dbReference type="AlphaFoldDB" id="A0AAD9YDN8"/>
<feature type="repeat" description="ANK" evidence="3">
    <location>
        <begin position="27"/>
        <end position="59"/>
    </location>
</feature>
<dbReference type="PANTHER" id="PTHR24198:SF165">
    <property type="entry name" value="ANKYRIN REPEAT-CONTAINING PROTEIN-RELATED"/>
    <property type="match status" value="1"/>
</dbReference>
<dbReference type="EMBL" id="VYYT01000223">
    <property type="protein sequence ID" value="KAK2754958.1"/>
    <property type="molecule type" value="Genomic_DNA"/>
</dbReference>
<keyword evidence="6" id="KW-1185">Reference proteome</keyword>
<keyword evidence="2 3" id="KW-0040">ANK repeat</keyword>
<evidence type="ECO:0000256" key="3">
    <source>
        <dbReference type="PROSITE-ProRule" id="PRU00023"/>
    </source>
</evidence>
<evidence type="ECO:0000313" key="5">
    <source>
        <dbReference type="EMBL" id="KAK2754958.1"/>
    </source>
</evidence>
<dbReference type="PRINTS" id="PR01415">
    <property type="entry name" value="ANKYRIN"/>
</dbReference>
<evidence type="ECO:0000256" key="1">
    <source>
        <dbReference type="ARBA" id="ARBA00022737"/>
    </source>
</evidence>
<evidence type="ECO:0000256" key="2">
    <source>
        <dbReference type="ARBA" id="ARBA00023043"/>
    </source>
</evidence>